<organism evidence="11 12">
    <name type="scientific">Ditylenchus destructor</name>
    <dbReference type="NCBI Taxonomy" id="166010"/>
    <lineage>
        <taxon>Eukaryota</taxon>
        <taxon>Metazoa</taxon>
        <taxon>Ecdysozoa</taxon>
        <taxon>Nematoda</taxon>
        <taxon>Chromadorea</taxon>
        <taxon>Rhabditida</taxon>
        <taxon>Tylenchina</taxon>
        <taxon>Tylenchomorpha</taxon>
        <taxon>Sphaerularioidea</taxon>
        <taxon>Anguinidae</taxon>
        <taxon>Anguininae</taxon>
        <taxon>Ditylenchus</taxon>
    </lineage>
</organism>
<keyword evidence="7 9" id="KW-1133">Transmembrane helix</keyword>
<evidence type="ECO:0000256" key="5">
    <source>
        <dbReference type="ARBA" id="ARBA00022692"/>
    </source>
</evidence>
<keyword evidence="6" id="KW-0378">Hydrolase</keyword>
<dbReference type="Pfam" id="PF01694">
    <property type="entry name" value="Rhomboid"/>
    <property type="match status" value="1"/>
</dbReference>
<evidence type="ECO:0000313" key="11">
    <source>
        <dbReference type="EMBL" id="KAI1723487.1"/>
    </source>
</evidence>
<dbReference type="AlphaFoldDB" id="A0AAD4R865"/>
<comment type="similarity">
    <text evidence="3">Belongs to the peptidase S54 family.</text>
</comment>
<evidence type="ECO:0000256" key="3">
    <source>
        <dbReference type="ARBA" id="ARBA00009045"/>
    </source>
</evidence>
<dbReference type="PANTHER" id="PTHR43731:SF14">
    <property type="entry name" value="PRESENILIN-ASSOCIATED RHOMBOID-LIKE PROTEIN, MITOCHONDRIAL"/>
    <property type="match status" value="1"/>
</dbReference>
<dbReference type="Proteomes" id="UP001201812">
    <property type="component" value="Unassembled WGS sequence"/>
</dbReference>
<evidence type="ECO:0000256" key="6">
    <source>
        <dbReference type="ARBA" id="ARBA00022801"/>
    </source>
</evidence>
<dbReference type="SUPFAM" id="SSF144091">
    <property type="entry name" value="Rhomboid-like"/>
    <property type="match status" value="1"/>
</dbReference>
<keyword evidence="5 9" id="KW-0812">Transmembrane</keyword>
<dbReference type="InterPro" id="IPR022764">
    <property type="entry name" value="Peptidase_S54_rhomboid_dom"/>
</dbReference>
<evidence type="ECO:0000256" key="1">
    <source>
        <dbReference type="ARBA" id="ARBA00000156"/>
    </source>
</evidence>
<evidence type="ECO:0000256" key="7">
    <source>
        <dbReference type="ARBA" id="ARBA00022989"/>
    </source>
</evidence>
<evidence type="ECO:0000256" key="4">
    <source>
        <dbReference type="ARBA" id="ARBA00013039"/>
    </source>
</evidence>
<evidence type="ECO:0000256" key="2">
    <source>
        <dbReference type="ARBA" id="ARBA00004141"/>
    </source>
</evidence>
<feature type="domain" description="Peptidase S54 rhomboid" evidence="10">
    <location>
        <begin position="215"/>
        <end position="294"/>
    </location>
</feature>
<comment type="caution">
    <text evidence="11">The sequence shown here is derived from an EMBL/GenBank/DDBJ whole genome shotgun (WGS) entry which is preliminary data.</text>
</comment>
<sequence length="318" mass="36214">MLSRIGPQLCCLRPSISQVSALQKKFSSANFSNVRSFSLNIAKLNRPNRSQLRKQFDRRQNFKNVENMEAEAGQARDSIPVSAAVFVFAAKYDYENAKKRTTDFFSSWTNFDEFFGKKQQSRHSDNLPELTPGLKYVLGIVAICGGVTLAWRIPGAQQIMWRYFTNGVASKSLCWPMLWSVFSHKSLIHLVLNMYVLFTFAPLAIDKFLGVGQFNALYIAGGLSGAILAVLIYTCMKMPEARLSIVFLPFFTFSAEQAVYGIIIFDLMGLLFKFKLFDHAAHLGGAIFGWLYAQYGEKWYRDIFQPYMFQTFKSIESK</sequence>
<dbReference type="EMBL" id="JAKKPZ010000003">
    <property type="protein sequence ID" value="KAI1723487.1"/>
    <property type="molecule type" value="Genomic_DNA"/>
</dbReference>
<dbReference type="GO" id="GO:0016020">
    <property type="term" value="C:membrane"/>
    <property type="evidence" value="ECO:0007669"/>
    <property type="project" value="UniProtKB-SubCell"/>
</dbReference>
<dbReference type="GO" id="GO:0006465">
    <property type="term" value="P:signal peptide processing"/>
    <property type="evidence" value="ECO:0007669"/>
    <property type="project" value="TreeGrafter"/>
</dbReference>
<keyword evidence="12" id="KW-1185">Reference proteome</keyword>
<dbReference type="PANTHER" id="PTHR43731">
    <property type="entry name" value="RHOMBOID PROTEASE"/>
    <property type="match status" value="1"/>
</dbReference>
<evidence type="ECO:0000259" key="10">
    <source>
        <dbReference type="Pfam" id="PF01694"/>
    </source>
</evidence>
<reference evidence="11" key="1">
    <citation type="submission" date="2022-01" db="EMBL/GenBank/DDBJ databases">
        <title>Genome Sequence Resource for Two Populations of Ditylenchus destructor, the Migratory Endoparasitic Phytonematode.</title>
        <authorList>
            <person name="Zhang H."/>
            <person name="Lin R."/>
            <person name="Xie B."/>
        </authorList>
    </citation>
    <scope>NUCLEOTIDE SEQUENCE</scope>
    <source>
        <strain evidence="11">BazhouSP</strain>
    </source>
</reference>
<feature type="transmembrane region" description="Helical" evidence="9">
    <location>
        <begin position="243"/>
        <end position="264"/>
    </location>
</feature>
<accession>A0AAD4R865</accession>
<evidence type="ECO:0000313" key="12">
    <source>
        <dbReference type="Proteomes" id="UP001201812"/>
    </source>
</evidence>
<protein>
    <recommendedName>
        <fullName evidence="4">rhomboid protease</fullName>
        <ecNumber evidence="4">3.4.21.105</ecNumber>
    </recommendedName>
</protein>
<dbReference type="GO" id="GO:0004252">
    <property type="term" value="F:serine-type endopeptidase activity"/>
    <property type="evidence" value="ECO:0007669"/>
    <property type="project" value="InterPro"/>
</dbReference>
<feature type="transmembrane region" description="Helical" evidence="9">
    <location>
        <begin position="187"/>
        <end position="205"/>
    </location>
</feature>
<dbReference type="Gene3D" id="1.20.1540.10">
    <property type="entry name" value="Rhomboid-like"/>
    <property type="match status" value="2"/>
</dbReference>
<dbReference type="InterPro" id="IPR035952">
    <property type="entry name" value="Rhomboid-like_sf"/>
</dbReference>
<feature type="transmembrane region" description="Helical" evidence="9">
    <location>
        <begin position="217"/>
        <end position="236"/>
    </location>
</feature>
<dbReference type="EC" id="3.4.21.105" evidence="4"/>
<comment type="catalytic activity">
    <reaction evidence="1">
        <text>Cleaves type-1 transmembrane domains using a catalytic dyad composed of serine and histidine that are contributed by different transmembrane domains.</text>
        <dbReference type="EC" id="3.4.21.105"/>
    </reaction>
</comment>
<keyword evidence="8 9" id="KW-0472">Membrane</keyword>
<evidence type="ECO:0000256" key="9">
    <source>
        <dbReference type="SAM" id="Phobius"/>
    </source>
</evidence>
<name>A0AAD4R865_9BILA</name>
<evidence type="ECO:0000256" key="8">
    <source>
        <dbReference type="ARBA" id="ARBA00023136"/>
    </source>
</evidence>
<comment type="subcellular location">
    <subcellularLocation>
        <location evidence="2">Membrane</location>
        <topology evidence="2">Multi-pass membrane protein</topology>
    </subcellularLocation>
</comment>
<dbReference type="InterPro" id="IPR050925">
    <property type="entry name" value="Rhomboid_protease_S54"/>
</dbReference>
<proteinExistence type="inferred from homology"/>
<feature type="transmembrane region" description="Helical" evidence="9">
    <location>
        <begin position="133"/>
        <end position="153"/>
    </location>
</feature>
<gene>
    <name evidence="11" type="ORF">DdX_03647</name>
</gene>